<evidence type="ECO:0000313" key="2">
    <source>
        <dbReference type="EMBL" id="KOY32523.1"/>
    </source>
</evidence>
<sequence length="149" mass="16635">MKANLLLVVSVLLTGCSVSVTPNKTTVDTIVETFEFRVTNKDVAMDKSVNFVNQINSQYPKSTFAINYDTEESQFVDGFVKEIKAKGVNKLRYTLNANSEGKGVKIVAKYHKIQEQTCGAVSFNTLKNHPFGCSLEYNRRLSMTNPVVE</sequence>
<keyword evidence="1" id="KW-0732">Signal</keyword>
<evidence type="ECO:0000313" key="5">
    <source>
        <dbReference type="EMBL" id="OQJ99043.1"/>
    </source>
</evidence>
<feature type="chain" id="PRO_5015027937" description="ATPase" evidence="1">
    <location>
        <begin position="21"/>
        <end position="149"/>
    </location>
</feature>
<organism evidence="3 10">
    <name type="scientific">Vibrio parahaemolyticus</name>
    <dbReference type="NCBI Taxonomy" id="670"/>
    <lineage>
        <taxon>Bacteria</taxon>
        <taxon>Pseudomonadati</taxon>
        <taxon>Pseudomonadota</taxon>
        <taxon>Gammaproteobacteria</taxon>
        <taxon>Vibrionales</taxon>
        <taxon>Vibrionaceae</taxon>
        <taxon>Vibrio</taxon>
    </lineage>
</organism>
<evidence type="ECO:0000313" key="7">
    <source>
        <dbReference type="Proteomes" id="UP000037697"/>
    </source>
</evidence>
<gene>
    <name evidence="2" type="ORF">ACX05_09950</name>
    <name evidence="5" type="ORF">AKG60_13560</name>
    <name evidence="4" type="ORF">HKB16_32430</name>
    <name evidence="3" type="ORF">HKB21_10160</name>
    <name evidence="6" type="ORF">O1Q84_17815</name>
</gene>
<accession>A0A072LDW4</accession>
<proteinExistence type="predicted"/>
<dbReference type="EMBL" id="CP114195">
    <property type="protein sequence ID" value="WAT92861.1"/>
    <property type="molecule type" value="Genomic_DNA"/>
</dbReference>
<name>A0A072LDW4_VIBPH</name>
<reference evidence="2 7" key="1">
    <citation type="submission" date="2015-07" db="EMBL/GenBank/DDBJ databases">
        <title>Foodborne Vibrio parahaemolyticus Isolates.</title>
        <authorList>
            <person name="Ronholm J."/>
            <person name="Petronella N."/>
            <person name="Kenwell R."/>
            <person name="Banerjee S."/>
        </authorList>
    </citation>
    <scope>NUCLEOTIDE SEQUENCE [LARGE SCALE GENOMIC DNA]</scope>
    <source>
        <strain evidence="2 7">HS-06-05</strain>
    </source>
</reference>
<dbReference type="RefSeq" id="WP_005498619.1">
    <property type="nucleotide sequence ID" value="NZ_CABMHD010000003.1"/>
</dbReference>
<evidence type="ECO:0000313" key="9">
    <source>
        <dbReference type="Proteomes" id="UP000518904"/>
    </source>
</evidence>
<evidence type="ECO:0000313" key="6">
    <source>
        <dbReference type="EMBL" id="WAT92861.1"/>
    </source>
</evidence>
<dbReference type="EMBL" id="LIRS01000067">
    <property type="protein sequence ID" value="KOY32523.1"/>
    <property type="molecule type" value="Genomic_DNA"/>
</dbReference>
<feature type="signal peptide" evidence="1">
    <location>
        <begin position="1"/>
        <end position="20"/>
    </location>
</feature>
<evidence type="ECO:0000256" key="1">
    <source>
        <dbReference type="SAM" id="SignalP"/>
    </source>
</evidence>
<evidence type="ECO:0000313" key="3">
    <source>
        <dbReference type="EMBL" id="NMU25990.1"/>
    </source>
</evidence>
<dbReference type="EMBL" id="JABCLD010001111">
    <property type="protein sequence ID" value="NMU25990.1"/>
    <property type="molecule type" value="Genomic_DNA"/>
</dbReference>
<dbReference type="EMBL" id="LHQV01000015">
    <property type="protein sequence ID" value="OQJ99043.1"/>
    <property type="molecule type" value="Genomic_DNA"/>
</dbReference>
<evidence type="ECO:0000313" key="4">
    <source>
        <dbReference type="EMBL" id="NMU87556.1"/>
    </source>
</evidence>
<keyword evidence="8" id="KW-1185">Reference proteome</keyword>
<evidence type="ECO:0000313" key="10">
    <source>
        <dbReference type="Proteomes" id="UP000555836"/>
    </source>
</evidence>
<dbReference type="AlphaFoldDB" id="A0A072LDW4"/>
<dbReference type="EMBL" id="JABCLB010002723">
    <property type="protein sequence ID" value="NMU87556.1"/>
    <property type="molecule type" value="Genomic_DNA"/>
</dbReference>
<dbReference type="Proteomes" id="UP000191946">
    <property type="component" value="Unassembled WGS sequence"/>
</dbReference>
<dbReference type="Proteomes" id="UP001156560">
    <property type="component" value="Chromosome 2"/>
</dbReference>
<reference evidence="5 8" key="2">
    <citation type="submission" date="2015-08" db="EMBL/GenBank/DDBJ databases">
        <title>Draft Genome Sequences of Vibrio parahaemolyticus Strains.</title>
        <authorList>
            <person name="Gonzalez-Escalona N."/>
            <person name="DePaola A."/>
        </authorList>
    </citation>
    <scope>NUCLEOTIDE SEQUENCE [LARGE SCALE GENOMIC DNA]</scope>
    <source>
        <strain evidence="5 8">CFSAN001621</strain>
    </source>
</reference>
<dbReference type="Proteomes" id="UP000037697">
    <property type="component" value="Unassembled WGS sequence"/>
</dbReference>
<dbReference type="Proteomes" id="UP000555836">
    <property type="component" value="Unassembled WGS sequence"/>
</dbReference>
<evidence type="ECO:0008006" key="11">
    <source>
        <dbReference type="Google" id="ProtNLM"/>
    </source>
</evidence>
<reference evidence="9 10" key="3">
    <citation type="submission" date="2020-04" db="EMBL/GenBank/DDBJ databases">
        <title>Whole-genome sequencing of Vibrio spp. from China reveals different genetic environments of blaCTX-M-14 among diverse lineages.</title>
        <authorList>
            <person name="Zheng Z."/>
            <person name="Ye L."/>
            <person name="Chen S."/>
        </authorList>
    </citation>
    <scope>NUCLEOTIDE SEQUENCE [LARGE SCALE GENOMIC DNA]</scope>
    <source>
        <strain evidence="4 9">Vb0551</strain>
        <strain evidence="3 10">Vb0574</strain>
    </source>
</reference>
<evidence type="ECO:0000313" key="8">
    <source>
        <dbReference type="Proteomes" id="UP000191946"/>
    </source>
</evidence>
<dbReference type="Proteomes" id="UP000518904">
    <property type="component" value="Unassembled WGS sequence"/>
</dbReference>
<protein>
    <recommendedName>
        <fullName evidence="11">ATPase</fullName>
    </recommendedName>
</protein>
<dbReference type="PROSITE" id="PS51257">
    <property type="entry name" value="PROKAR_LIPOPROTEIN"/>
    <property type="match status" value="1"/>
</dbReference>
<reference evidence="6" key="4">
    <citation type="submission" date="2022-12" db="EMBL/GenBank/DDBJ databases">
        <title>Vibrio parahaemolyticus become highly virulent by producing novel Tc toxins.</title>
        <authorList>
            <person name="Yang F."/>
            <person name="You Y."/>
            <person name="Lai Q."/>
            <person name="Xu L."/>
            <person name="Li F."/>
        </authorList>
    </citation>
    <scope>NUCLEOTIDE SEQUENCE</scope>
    <source>
        <strain evidence="6">Vp-HL-202005</strain>
    </source>
</reference>